<dbReference type="HAMAP" id="MF_00434">
    <property type="entry name" value="Pterin_4_alpha"/>
    <property type="match status" value="1"/>
</dbReference>
<comment type="similarity">
    <text evidence="2 4">Belongs to the pterin-4-alpha-carbinolamine dehydratase family.</text>
</comment>
<dbReference type="GO" id="GO:0008124">
    <property type="term" value="F:4-alpha-hydroxytetrahydrobiopterin dehydratase activity"/>
    <property type="evidence" value="ECO:0007669"/>
    <property type="project" value="UniProtKB-UniRule"/>
</dbReference>
<organism evidence="5 6">
    <name type="scientific">Rhodocyclus tenuis</name>
    <name type="common">Rhodospirillum tenue</name>
    <dbReference type="NCBI Taxonomy" id="1066"/>
    <lineage>
        <taxon>Bacteria</taxon>
        <taxon>Pseudomonadati</taxon>
        <taxon>Pseudomonadota</taxon>
        <taxon>Betaproteobacteria</taxon>
        <taxon>Rhodocyclales</taxon>
        <taxon>Rhodocyclaceae</taxon>
        <taxon>Rhodocyclus</taxon>
    </lineage>
</organism>
<evidence type="ECO:0000256" key="4">
    <source>
        <dbReference type="HAMAP-Rule" id="MF_00434"/>
    </source>
</evidence>
<gene>
    <name evidence="5" type="ORF">GHK24_01700</name>
</gene>
<comment type="catalytic activity">
    <reaction evidence="1 4">
        <text>(4aS,6R)-4a-hydroxy-L-erythro-5,6,7,8-tetrahydrobiopterin = (6R)-L-erythro-6,7-dihydrobiopterin + H2O</text>
        <dbReference type="Rhea" id="RHEA:11920"/>
        <dbReference type="ChEBI" id="CHEBI:15377"/>
        <dbReference type="ChEBI" id="CHEBI:15642"/>
        <dbReference type="ChEBI" id="CHEBI:43120"/>
        <dbReference type="EC" id="4.2.1.96"/>
    </reaction>
</comment>
<accession>A0A6L5JTN9</accession>
<dbReference type="PANTHER" id="PTHR12599:SF0">
    <property type="entry name" value="PTERIN-4-ALPHA-CARBINOLAMINE DEHYDRATASE"/>
    <property type="match status" value="1"/>
</dbReference>
<keyword evidence="3 4" id="KW-0456">Lyase</keyword>
<dbReference type="PANTHER" id="PTHR12599">
    <property type="entry name" value="PTERIN-4-ALPHA-CARBINOLAMINE DEHYDRATASE"/>
    <property type="match status" value="1"/>
</dbReference>
<dbReference type="EC" id="4.2.1.96" evidence="4"/>
<protein>
    <recommendedName>
        <fullName evidence="4">Putative pterin-4-alpha-carbinolamine dehydratase</fullName>
        <shortName evidence="4">PHS</shortName>
        <ecNumber evidence="4">4.2.1.96</ecNumber>
    </recommendedName>
    <alternativeName>
        <fullName evidence="4">4-alpha-hydroxy-tetrahydropterin dehydratase</fullName>
    </alternativeName>
    <alternativeName>
        <fullName evidence="4">Pterin carbinolamine dehydratase</fullName>
        <shortName evidence="4">PCD</shortName>
    </alternativeName>
</protein>
<sequence>MHGAADRLDDATAAALLGQLKGWRIVNGRLRKEVPVADFVAAMQLANAVANIAERETHHPELAIAYARVRIDFCTHDVGGLSRNDFICAARIDRLPFLSGASS</sequence>
<dbReference type="GO" id="GO:0006729">
    <property type="term" value="P:tetrahydrobiopterin biosynthetic process"/>
    <property type="evidence" value="ECO:0007669"/>
    <property type="project" value="InterPro"/>
</dbReference>
<dbReference type="InterPro" id="IPR001533">
    <property type="entry name" value="Pterin_deHydtase"/>
</dbReference>
<evidence type="ECO:0000313" key="5">
    <source>
        <dbReference type="EMBL" id="MQY50496.1"/>
    </source>
</evidence>
<dbReference type="AlphaFoldDB" id="A0A6L5JTN9"/>
<dbReference type="InterPro" id="IPR036428">
    <property type="entry name" value="PCD_sf"/>
</dbReference>
<dbReference type="Gene3D" id="3.30.1360.20">
    <property type="entry name" value="Transcriptional coactivator/pterin dehydratase"/>
    <property type="match status" value="1"/>
</dbReference>
<evidence type="ECO:0000256" key="2">
    <source>
        <dbReference type="ARBA" id="ARBA00006472"/>
    </source>
</evidence>
<evidence type="ECO:0000256" key="3">
    <source>
        <dbReference type="ARBA" id="ARBA00023239"/>
    </source>
</evidence>
<dbReference type="EMBL" id="WIXJ01000001">
    <property type="protein sequence ID" value="MQY50496.1"/>
    <property type="molecule type" value="Genomic_DNA"/>
</dbReference>
<reference evidence="5 6" key="1">
    <citation type="submission" date="2019-10" db="EMBL/GenBank/DDBJ databases">
        <title>Whole-genome sequence of the purple nonsulfur photosynthetic bacterium Rhodocyclus tenuis.</title>
        <authorList>
            <person name="Kyndt J.A."/>
            <person name="Meyer T.E."/>
        </authorList>
    </citation>
    <scope>NUCLEOTIDE SEQUENCE [LARGE SCALE GENOMIC DNA]</scope>
    <source>
        <strain evidence="5 6">DSM 110</strain>
    </source>
</reference>
<dbReference type="SUPFAM" id="SSF55248">
    <property type="entry name" value="PCD-like"/>
    <property type="match status" value="1"/>
</dbReference>
<comment type="caution">
    <text evidence="5">The sequence shown here is derived from an EMBL/GenBank/DDBJ whole genome shotgun (WGS) entry which is preliminary data.</text>
</comment>
<evidence type="ECO:0000313" key="6">
    <source>
        <dbReference type="Proteomes" id="UP000480275"/>
    </source>
</evidence>
<dbReference type="Pfam" id="PF01329">
    <property type="entry name" value="Pterin_4a"/>
    <property type="match status" value="1"/>
</dbReference>
<dbReference type="Proteomes" id="UP000480275">
    <property type="component" value="Unassembled WGS sequence"/>
</dbReference>
<dbReference type="NCBIfam" id="NF002017">
    <property type="entry name" value="PRK00823.1-2"/>
    <property type="match status" value="1"/>
</dbReference>
<dbReference type="OrthoDB" id="9794987at2"/>
<proteinExistence type="inferred from homology"/>
<evidence type="ECO:0000256" key="1">
    <source>
        <dbReference type="ARBA" id="ARBA00001554"/>
    </source>
</evidence>
<name>A0A6L5JTN9_RHOTE</name>